<reference evidence="2" key="1">
    <citation type="submission" date="2016-10" db="EMBL/GenBank/DDBJ databases">
        <authorList>
            <person name="Varghese N."/>
            <person name="Submissions S."/>
        </authorList>
    </citation>
    <scope>NUCLEOTIDE SEQUENCE [LARGE SCALE GENOMIC DNA]</scope>
    <source>
        <strain evidence="2">DSM 9751</strain>
    </source>
</reference>
<dbReference type="AlphaFoldDB" id="A0A1H4ZUA3"/>
<dbReference type="Proteomes" id="UP000198982">
    <property type="component" value="Unassembled WGS sequence"/>
</dbReference>
<keyword evidence="2" id="KW-1185">Reference proteome</keyword>
<protein>
    <submittedName>
        <fullName evidence="1">Uncharacterized protein</fullName>
    </submittedName>
</protein>
<evidence type="ECO:0000313" key="1">
    <source>
        <dbReference type="EMBL" id="SED33041.1"/>
    </source>
</evidence>
<accession>A0A1H4ZUA3</accession>
<name>A0A1H4ZUA3_9PSED</name>
<sequence length="104" mass="11189">MSTAHVMTSALLRQFAVKTGSSIEVSTKLGPHTLLRTSFDQDAFPDDSELQASFLKSLIDDVKPGALDILAGNVARCLEDQATAVRKVIQAESKSATNNQQVNK</sequence>
<evidence type="ECO:0000313" key="2">
    <source>
        <dbReference type="Proteomes" id="UP000198982"/>
    </source>
</evidence>
<gene>
    <name evidence="1" type="ORF">SAMN05216178_6811</name>
</gene>
<organism evidence="1 2">
    <name type="scientific">Pseudomonas saponiphila</name>
    <dbReference type="NCBI Taxonomy" id="556534"/>
    <lineage>
        <taxon>Bacteria</taxon>
        <taxon>Pseudomonadati</taxon>
        <taxon>Pseudomonadota</taxon>
        <taxon>Gammaproteobacteria</taxon>
        <taxon>Pseudomonadales</taxon>
        <taxon>Pseudomonadaceae</taxon>
        <taxon>Pseudomonas</taxon>
    </lineage>
</organism>
<dbReference type="EMBL" id="FNTJ01000003">
    <property type="protein sequence ID" value="SED33041.1"/>
    <property type="molecule type" value="Genomic_DNA"/>
</dbReference>
<dbReference type="RefSeq" id="WP_092320783.1">
    <property type="nucleotide sequence ID" value="NZ_FNTJ01000003.1"/>
</dbReference>
<proteinExistence type="predicted"/>